<protein>
    <submittedName>
        <fullName evidence="1">Uncharacterized protein</fullName>
    </submittedName>
</protein>
<name>A0ABD2BZB0_VESSQ</name>
<organism evidence="1 2">
    <name type="scientific">Vespula squamosa</name>
    <name type="common">Southern yellow jacket</name>
    <name type="synonym">Wasp</name>
    <dbReference type="NCBI Taxonomy" id="30214"/>
    <lineage>
        <taxon>Eukaryota</taxon>
        <taxon>Metazoa</taxon>
        <taxon>Ecdysozoa</taxon>
        <taxon>Arthropoda</taxon>
        <taxon>Hexapoda</taxon>
        <taxon>Insecta</taxon>
        <taxon>Pterygota</taxon>
        <taxon>Neoptera</taxon>
        <taxon>Endopterygota</taxon>
        <taxon>Hymenoptera</taxon>
        <taxon>Apocrita</taxon>
        <taxon>Aculeata</taxon>
        <taxon>Vespoidea</taxon>
        <taxon>Vespidae</taxon>
        <taxon>Vespinae</taxon>
        <taxon>Vespula</taxon>
    </lineage>
</organism>
<gene>
    <name evidence="1" type="ORF">V1478_001995</name>
</gene>
<proteinExistence type="predicted"/>
<dbReference type="Proteomes" id="UP001607302">
    <property type="component" value="Unassembled WGS sequence"/>
</dbReference>
<dbReference type="EMBL" id="JAUDFV010000027">
    <property type="protein sequence ID" value="KAL2737909.1"/>
    <property type="molecule type" value="Genomic_DNA"/>
</dbReference>
<sequence>MGKYSNLGIRLFTYKNSAIYNQQRIQPIKVSCESLYKTPPIFTSLTGLPNMDKSYIRSSSIFI</sequence>
<evidence type="ECO:0000313" key="2">
    <source>
        <dbReference type="Proteomes" id="UP001607302"/>
    </source>
</evidence>
<accession>A0ABD2BZB0</accession>
<evidence type="ECO:0000313" key="1">
    <source>
        <dbReference type="EMBL" id="KAL2737909.1"/>
    </source>
</evidence>
<dbReference type="AlphaFoldDB" id="A0ABD2BZB0"/>
<keyword evidence="2" id="KW-1185">Reference proteome</keyword>
<reference evidence="1 2" key="1">
    <citation type="journal article" date="2024" name="Ann. Entomol. Soc. Am.">
        <title>Genomic analyses of the southern and eastern yellowjacket wasps (Hymenoptera: Vespidae) reveal evolutionary signatures of social life.</title>
        <authorList>
            <person name="Catto M.A."/>
            <person name="Caine P.B."/>
            <person name="Orr S.E."/>
            <person name="Hunt B.G."/>
            <person name="Goodisman M.A.D."/>
        </authorList>
    </citation>
    <scope>NUCLEOTIDE SEQUENCE [LARGE SCALE GENOMIC DNA]</scope>
    <source>
        <strain evidence="1">233</strain>
        <tissue evidence="1">Head and thorax</tissue>
    </source>
</reference>
<comment type="caution">
    <text evidence="1">The sequence shown here is derived from an EMBL/GenBank/DDBJ whole genome shotgun (WGS) entry which is preliminary data.</text>
</comment>